<accession>A0A017T7U6</accession>
<feature type="compositionally biased region" description="Pro residues" evidence="1">
    <location>
        <begin position="29"/>
        <end position="46"/>
    </location>
</feature>
<evidence type="ECO:0000313" key="3">
    <source>
        <dbReference type="EMBL" id="EYF05314.1"/>
    </source>
</evidence>
<dbReference type="EMBL" id="ASRX01000025">
    <property type="protein sequence ID" value="EYF05314.1"/>
    <property type="molecule type" value="Genomic_DNA"/>
</dbReference>
<feature type="chain" id="PRO_5001496685" description="Lipoprotein" evidence="2">
    <location>
        <begin position="27"/>
        <end position="210"/>
    </location>
</feature>
<dbReference type="eggNOG" id="COG3386">
    <property type="taxonomic scope" value="Bacteria"/>
</dbReference>
<evidence type="ECO:0008006" key="5">
    <source>
        <dbReference type="Google" id="ProtNLM"/>
    </source>
</evidence>
<dbReference type="Proteomes" id="UP000019678">
    <property type="component" value="Unassembled WGS sequence"/>
</dbReference>
<gene>
    <name evidence="3" type="ORF">CAP_3455</name>
</gene>
<feature type="region of interest" description="Disordered" evidence="1">
    <location>
        <begin position="24"/>
        <end position="85"/>
    </location>
</feature>
<sequence>MSHLRSRFHRAAALAVALAAAAPACSKTPEPPPSTQPERNAPPPGVAPLSGGHPAAPTAAQGGTEVSWDVPSGWETAPNPSPMRKATYKIKKAEGDPEDAELSVSQAGGSVEQNVQRWVGQFEQKPGEEKRTTTRKVGDISVTVVEVGGTFKSGMPGMGPTEPKTNWALLGAIAETPGGVTWFFKLTGPAKTVTAARADFDKLVDSLRIK</sequence>
<dbReference type="STRING" id="1192034.CAP_3455"/>
<evidence type="ECO:0000256" key="1">
    <source>
        <dbReference type="SAM" id="MobiDB-lite"/>
    </source>
</evidence>
<protein>
    <recommendedName>
        <fullName evidence="5">Lipoprotein</fullName>
    </recommendedName>
</protein>
<name>A0A017T7U6_9BACT</name>
<feature type="signal peptide" evidence="2">
    <location>
        <begin position="1"/>
        <end position="26"/>
    </location>
</feature>
<keyword evidence="4" id="KW-1185">Reference proteome</keyword>
<proteinExistence type="predicted"/>
<dbReference type="RefSeq" id="WP_052375452.1">
    <property type="nucleotide sequence ID" value="NZ_ASRX01000025.1"/>
</dbReference>
<evidence type="ECO:0000256" key="2">
    <source>
        <dbReference type="SAM" id="SignalP"/>
    </source>
</evidence>
<evidence type="ECO:0000313" key="4">
    <source>
        <dbReference type="Proteomes" id="UP000019678"/>
    </source>
</evidence>
<organism evidence="3 4">
    <name type="scientific">Chondromyces apiculatus DSM 436</name>
    <dbReference type="NCBI Taxonomy" id="1192034"/>
    <lineage>
        <taxon>Bacteria</taxon>
        <taxon>Pseudomonadati</taxon>
        <taxon>Myxococcota</taxon>
        <taxon>Polyangia</taxon>
        <taxon>Polyangiales</taxon>
        <taxon>Polyangiaceae</taxon>
        <taxon>Chondromyces</taxon>
    </lineage>
</organism>
<dbReference type="AlphaFoldDB" id="A0A017T7U6"/>
<comment type="caution">
    <text evidence="3">The sequence shown here is derived from an EMBL/GenBank/DDBJ whole genome shotgun (WGS) entry which is preliminary data.</text>
</comment>
<keyword evidence="2" id="KW-0732">Signal</keyword>
<dbReference type="OrthoDB" id="5764172at2"/>
<reference evidence="3 4" key="1">
    <citation type="submission" date="2013-05" db="EMBL/GenBank/DDBJ databases">
        <title>Genome assembly of Chondromyces apiculatus DSM 436.</title>
        <authorList>
            <person name="Sharma G."/>
            <person name="Khatri I."/>
            <person name="Kaur C."/>
            <person name="Mayilraj S."/>
            <person name="Subramanian S."/>
        </authorList>
    </citation>
    <scope>NUCLEOTIDE SEQUENCE [LARGE SCALE GENOMIC DNA]</scope>
    <source>
        <strain evidence="3 4">DSM 436</strain>
    </source>
</reference>